<dbReference type="InterPro" id="IPR020845">
    <property type="entry name" value="AMP-binding_CS"/>
</dbReference>
<dbReference type="Gene3D" id="3.40.109.10">
    <property type="entry name" value="NADH Oxidase"/>
    <property type="match status" value="1"/>
</dbReference>
<name>A0A5S3V9H0_9GAMM</name>
<dbReference type="InterPro" id="IPR000415">
    <property type="entry name" value="Nitroreductase-like"/>
</dbReference>
<evidence type="ECO:0000313" key="7">
    <source>
        <dbReference type="Proteomes" id="UP000307217"/>
    </source>
</evidence>
<comment type="cofactor">
    <cofactor evidence="1">
        <name>pantetheine 4'-phosphate</name>
        <dbReference type="ChEBI" id="CHEBI:47942"/>
    </cofactor>
</comment>
<dbReference type="GO" id="GO:0005737">
    <property type="term" value="C:cytoplasm"/>
    <property type="evidence" value="ECO:0007669"/>
    <property type="project" value="TreeGrafter"/>
</dbReference>
<dbReference type="InterPro" id="IPR010071">
    <property type="entry name" value="AA_adenyl_dom"/>
</dbReference>
<dbReference type="OrthoDB" id="9757559at2"/>
<dbReference type="PROSITE" id="PS00455">
    <property type="entry name" value="AMP_BINDING"/>
    <property type="match status" value="4"/>
</dbReference>
<dbReference type="InterPro" id="IPR006162">
    <property type="entry name" value="Ppantetheine_attach_site"/>
</dbReference>
<protein>
    <recommendedName>
        <fullName evidence="5">Carrier domain-containing protein</fullName>
    </recommendedName>
</protein>
<dbReference type="Pfam" id="PF00501">
    <property type="entry name" value="AMP-binding"/>
    <property type="match status" value="4"/>
</dbReference>
<dbReference type="PANTHER" id="PTHR45527">
    <property type="entry name" value="NONRIBOSOMAL PEPTIDE SYNTHETASE"/>
    <property type="match status" value="1"/>
</dbReference>
<organism evidence="6 7">
    <name type="scientific">Pseudoalteromonas aurantia</name>
    <dbReference type="NCBI Taxonomy" id="43654"/>
    <lineage>
        <taxon>Bacteria</taxon>
        <taxon>Pseudomonadati</taxon>
        <taxon>Pseudomonadota</taxon>
        <taxon>Gammaproteobacteria</taxon>
        <taxon>Alteromonadales</taxon>
        <taxon>Pseudoalteromonadaceae</taxon>
        <taxon>Pseudoalteromonas</taxon>
    </lineage>
</organism>
<evidence type="ECO:0000256" key="1">
    <source>
        <dbReference type="ARBA" id="ARBA00001957"/>
    </source>
</evidence>
<dbReference type="Pfam" id="PF13193">
    <property type="entry name" value="AMP-binding_C"/>
    <property type="match status" value="1"/>
</dbReference>
<dbReference type="InterPro" id="IPR057737">
    <property type="entry name" value="Condensation_MtbB-like"/>
</dbReference>
<dbReference type="GO" id="GO:0016491">
    <property type="term" value="F:oxidoreductase activity"/>
    <property type="evidence" value="ECO:0007669"/>
    <property type="project" value="InterPro"/>
</dbReference>
<dbReference type="InterPro" id="IPR009081">
    <property type="entry name" value="PP-bd_ACP"/>
</dbReference>
<dbReference type="GO" id="GO:0043041">
    <property type="term" value="P:amino acid activation for nonribosomal peptide biosynthetic process"/>
    <property type="evidence" value="ECO:0007669"/>
    <property type="project" value="TreeGrafter"/>
</dbReference>
<gene>
    <name evidence="6" type="ORF">CWC19_08965</name>
</gene>
<proteinExistence type="predicted"/>
<dbReference type="InterPro" id="IPR020806">
    <property type="entry name" value="PKS_PP-bd"/>
</dbReference>
<evidence type="ECO:0000256" key="2">
    <source>
        <dbReference type="ARBA" id="ARBA00022450"/>
    </source>
</evidence>
<dbReference type="Pfam" id="PF00668">
    <property type="entry name" value="Condensation"/>
    <property type="match status" value="4"/>
</dbReference>
<dbReference type="Gene3D" id="2.30.38.10">
    <property type="entry name" value="Luciferase, Domain 3"/>
    <property type="match status" value="3"/>
</dbReference>
<dbReference type="InterPro" id="IPR025110">
    <property type="entry name" value="AMP-bd_C"/>
</dbReference>
<feature type="domain" description="Carrier" evidence="5">
    <location>
        <begin position="2055"/>
        <end position="2130"/>
    </location>
</feature>
<dbReference type="Gene3D" id="3.40.50.980">
    <property type="match status" value="6"/>
</dbReference>
<dbReference type="EMBL" id="PNBX01000033">
    <property type="protein sequence ID" value="TMO68535.1"/>
    <property type="molecule type" value="Genomic_DNA"/>
</dbReference>
<dbReference type="Gene3D" id="1.10.1200.10">
    <property type="entry name" value="ACP-like"/>
    <property type="match status" value="4"/>
</dbReference>
<dbReference type="Proteomes" id="UP000307217">
    <property type="component" value="Unassembled WGS sequence"/>
</dbReference>
<dbReference type="SUPFAM" id="SSF52777">
    <property type="entry name" value="CoA-dependent acyltransferases"/>
    <property type="match status" value="8"/>
</dbReference>
<comment type="caution">
    <text evidence="6">The sequence shown here is derived from an EMBL/GenBank/DDBJ whole genome shotgun (WGS) entry which is preliminary data.</text>
</comment>
<dbReference type="RefSeq" id="WP_138591566.1">
    <property type="nucleotide sequence ID" value="NZ_PNBX01000033.1"/>
</dbReference>
<evidence type="ECO:0000256" key="4">
    <source>
        <dbReference type="ARBA" id="ARBA00022598"/>
    </source>
</evidence>
<dbReference type="InterPro" id="IPR000873">
    <property type="entry name" value="AMP-dep_synth/lig_dom"/>
</dbReference>
<dbReference type="CDD" id="cd05930">
    <property type="entry name" value="A_NRPS"/>
    <property type="match status" value="3"/>
</dbReference>
<dbReference type="Gene3D" id="3.40.50.12780">
    <property type="entry name" value="N-terminal domain of ligase-like"/>
    <property type="match status" value="1"/>
</dbReference>
<dbReference type="CDD" id="cd19531">
    <property type="entry name" value="LCL_NRPS-like"/>
    <property type="match status" value="1"/>
</dbReference>
<dbReference type="InterPro" id="IPR045851">
    <property type="entry name" value="AMP-bd_C_sf"/>
</dbReference>
<dbReference type="Gene3D" id="3.30.300.30">
    <property type="match status" value="5"/>
</dbReference>
<dbReference type="NCBIfam" id="NF003417">
    <property type="entry name" value="PRK04813.1"/>
    <property type="match status" value="5"/>
</dbReference>
<dbReference type="CDD" id="cd19535">
    <property type="entry name" value="Cyc_NRPS"/>
    <property type="match status" value="1"/>
</dbReference>
<dbReference type="SMART" id="SM00823">
    <property type="entry name" value="PKS_PP"/>
    <property type="match status" value="2"/>
</dbReference>
<dbReference type="PANTHER" id="PTHR45527:SF1">
    <property type="entry name" value="FATTY ACID SYNTHASE"/>
    <property type="match status" value="1"/>
</dbReference>
<dbReference type="PROSITE" id="PS00012">
    <property type="entry name" value="PHOSPHOPANTETHEINE"/>
    <property type="match status" value="1"/>
</dbReference>
<keyword evidence="2" id="KW-0596">Phosphopantetheine</keyword>
<keyword evidence="4" id="KW-0436">Ligase</keyword>
<dbReference type="FunFam" id="3.30.300.30:FF:000015">
    <property type="entry name" value="Nonribosomal peptide synthase SidD"/>
    <property type="match status" value="2"/>
</dbReference>
<reference evidence="7" key="2">
    <citation type="submission" date="2019-06" db="EMBL/GenBank/DDBJ databases">
        <title>Co-occurence of chitin degradation, pigmentation and bioactivity in marine Pseudoalteromonas.</title>
        <authorList>
            <person name="Sonnenschein E.C."/>
            <person name="Bech P.K."/>
        </authorList>
    </citation>
    <scope>NUCLEOTIDE SEQUENCE [LARGE SCALE GENOMIC DNA]</scope>
    <source>
        <strain evidence="7">S3790</strain>
    </source>
</reference>
<feature type="domain" description="Carrier" evidence="5">
    <location>
        <begin position="978"/>
        <end position="1055"/>
    </location>
</feature>
<dbReference type="Gene3D" id="3.30.559.10">
    <property type="entry name" value="Chloramphenicol acetyltransferase-like domain"/>
    <property type="match status" value="4"/>
</dbReference>
<sequence length="4596" mass="515991">MQVPSIKTNSKLKAKRADSQRLRLHPLQQNQYRAHISDRDNIVTQYVTYSEPLQATVVELAWLSLIEAIDVLKIRLSDNHSESSVECYFEQPRCALSNTLCLPEMNDAEIQQFIKDHKCLINIEKGHLYQLSMFNIAGHRSVILLRAHKLLLDKLSWAYLWGLFEQAYRQLDSDNTNYQTMILPQYAKAMCQNEDYIQSDEYMRDKVFWQSQNLSHPVHLSTKYTHQGYQSFSLALPATLTKRVRQYVADNQLSEWTLFAGVVSVYISTLNQQSSMYVSTTIDNRGSAELSPIIGVLENTVPIVIDIDIHSSLLELIKDIENTYKNAKSHGRYPFKVIERLEISQSDIAIEYDDLALRVPRLSHQHITELDEGEDNRPLTLTLKEGSEKNTLTLQMDFLTSHFKPAEAQRFIDSLMSYFKALVDSPTKKIKDIYALDNQERGIVVSESAVQCFSLRCIHQHFELQAQKKPDAIAVINSAEYITFHELNSRANRLARYFLTQGIVSGSLIGVCQERSIEMIITLLAVLKAGGAYVPIDPSYPDERLRHMLEDSQVALLISVEKYALRLAALDNIGNNLRIVVRDSLPIQTLVNSQPSSDLQVQSDPCALAYVIYTSGSTGKPKGVMVEHRALSSHIQAFRQHLKISEQDIVLQFNNLGFDPATEQIFSSLTSGATLCLAPSERLDIDILKHFLLENKVTIADLPTSFAREFIEQVADDATFLRCNRLRKLIVGGEVLPMKLAVMWNDSKLANNCQLLNAYGPTEATITASLFTVPPTIDTSAIAIGKPLPRTEFYIVNHSMQLVPPGGVGELLIGGDRLARGYLNRPTLTAESFIINPFSASCNARLYKTGDMVRYQEDMNLEFIGRIDEQVKIRGFRVELAEVELCLNQHIGIKQGIVVSINEQSNRQLVAYFVSSDTTYDTEILIPELRLFLSNKLPEYMVPSVFISLPKLPTTVNGKIDRKKLPLPLHGSDRRCIEPNNDIERSLRRIWADVLGMKEQHISSTDNFFHLGGHSLLATRVISQIRRDLQLTLLIRDMFEYTTIQTLARHLHETSSVQSQYCISASAISKAPLSFAQQRLWLIDQIESGNSHYNICEAFRFEGLLDVSILNDCLNDIIRRHDIFRTVYLNDGDEPYQSVLEHDVFTMSEIDLSTLAPEQQEVQLAQLKQQEALCPFSLSTDLMLRSSLVKLSETRQVLLLSTHHICSDGWSFAVLVDELNTLYRHYTGIVLSDISPLPIQYRDYAIWQRQLFTTDYLKADLDYWLSALDELPGVHRFPTDRPRPSVQSHCGAVITSVVKVDITHRLQQYARTANVTLFMILHSALTVVLSRYSAEDDIVIGSPVANRDHSDLSSLIGFFTNTVVLRSNVSSDPTFNQLLDSNKKCALNAYEHQQLPFEKIVEALCVERSLSHAPLFQVLLVLQNNIEQAFDLPNIEVTVDDPEIRTAKFDISLEVLETEQGLRLNWEYATDLYNSERIERLNQSFIQVLDAVVAQQDQPISQLPVLTAFDTAHFAKWASVNTSRCNNGIECIQHLFEQTVINTPHRIAVTFGHEQLTYQALNQRANQLAHTLIDYAVEADVLVGLCIPRSLDMCIGLLAILKAGGAYVPLDFEYPEVRLQHMINDAELSLILCTHETHALLSNLQTVSSYELLCLDDISIQPQLASQPVDNISANDRSVSGQDLAYVIYTSGSSGVPKGVLQQHKTLTHLLKSQQRDNVLLAPLKTLQLASIGFDVSVQEVFTTWSTGSELVIFAQEMRLEIGFITRLISELGVGRLFISPALLQCLIEEVADGNLQLGTLKEIIVSGEALSLSKRLCDFLTNSDTTLVNQYGPTESHVATSFVITDPTCDYMPPIGRPLPGYAVSLVDSHGSIVPIGTQGELCISGVGLARGYLNNADLTQQKFNLVTTGPGDSKVQYKTGDKAYWSVDGQLEFCGRIDQQVKIRGIRVELEEVNYHIVSHKDVKACVTQLIEQKNSPQLVCYVVPEKEVVYRTSTQSERLKERILYWAQQQLPTHMIPAVFIFIESLPLTRNGKIDKTALPHFVSHTSGRTVKPEGALEERMRDIWLSVLGLRELGVEDDFFRIGGSSLTAISLITRVNIAFNTQLNVRDIFLNTTIRELVKKIATMSEGFKYTGYQLVDCSNENFDKPFPLTNIQQAYLYGRLDSFEMGNVATHCYDEIIFSSLNAERLERVLNRIISEQPTLRTIFDQESQCVLEHVPYYPICQHGQLSESAFMALRNRLAYKVYDVTKFPLFDIEISHFNNRSILHISIDALIMDATSLNAMFLELARLYNAKNMDDVAPNTLDITFSQYMYQYEMIRSSQLYHDAKAYWQNKLADYNFDAQLPIITQVSLITSPTFKRRSRVVEKEVWQKVEKRALQYQISPTSVMLYLYGLVLCKWSGQSSFCINLTLFNRLPLHSKINELWGDFTVLELFNFQRTDAPSLQQALTESQQQLWEDIEHNLFDGIDFQRLVRKELQFPQNKALCPVVLTSLLGQAAEPEQVMNGYLEHGYSITQTSQVYLDNKVFETSKGMVIEWDYISELFECETIEQMQNDYYDLVIKLSLMDWQDVQPTLSLAQRDLEVIAEANNASRTPVGDTLISICEQGGIINPDAVAVIDEKGAHSYRAIMQMSHYLAGYLYEKQKREEELIAVLSEKSALQVIAVLGSIKAGKAYLPLNIDWPIGRINEVLVEGGVSRVLVSQTQYAQLIKSSDIFDKYQWIVLEDVITHSGGASASVALPVVNKDDIAYVIFTSGSTGKPKGVTISHEGAVNTILAVNERFAVSSEDNVLALSELSFDLSVYDIFGVLAAGGTIVFPDTSRTKEPSHWCELIARYRISIWNTVPQLMQLLTDYTTDFALSVAELRVVLLSGDWIPVNLAKQLKETYSNMRVVSLGGATEGSIWSIWYEVVDVLEGWSAIPYGYAMPSQKMFVLNDFGEHCPIGVMGEIHIGGVGVAMNYWQDLDKTQARFITHPQLGRLYKTGDLGKWHSDGYMTFEGRVDSQVKVNGYRIELDEISAKLIAEAGVEQAPIVVQDNQLIAYLVASSHQESELDEAQVKAFKLQQLGIKAVTRADYNLADVTLDEALFRSRKSYRTFEAATHELCPDNLNSLLEFTPQKTQNGTRLTDIDMQTLCGILAPLSAMTLQGRSLPKYLYPSAGSCYAIQTTVGINRSNREFEAGYYYYQPVAHTLSAITKKTGPFDSDVNSLLSLTFSLYLPAITPIYKEDSIRLACLELGHMLSLLDGVLSTYDLKPHLTILDQTEGDYYHLGCLELLNSKVNSKADTVFAISELPIPEIDFLPAVPSGFSNGIQAIDFSSLSVFEQLSEQQKLLASGSGLFVFNGTEDIKGLIHSGYYSQQLTTALYAQDIGSCCLGIRPYGGTNYCIVVGGINQQMKQSLESAVQVPTLSMYLTERLKQYLPAYMLPQHYVVLDKLPLTANGKVDLRNLPPVTITASTYCEPRNQVELALAQIWQTALDIEKIGIYDNFFNVGLDSILAIKLVTVCKQASLGLSVADIFKYPTIALLAPEVTLFKDVEAYHAYSLLNGQNAQYNLPCQDAYPASQLQISMLIESEQDSAMYNEVTVYAVHLPFDELSFSSVISSAIERHPIMRTAFIINEDYGYLVQEFESVSLNIDVQSIDIQTLKAQLSARGFEVHLAGLYRFVIIDVGVDSFQCVFSFHHALLDGWSVASFMSEIMADYQSKLTGKEIGIKDALPVYGEYVRQERNAINDEKQRTFWQQYLAGYHTPNMPIISSTSNFNGKEHAELVHTFSVDHSSQLLVLSQQLRIPVECIFLAVYHYTLCTFQNATELVIGLVTHNRLEREGGDKQLGLFLNTLPFRLNKPLKSELIAQWLQAISGEKTHILQGKQLPYRYIEDCWEADERLFDCAFNYIYFQDETGDSKYQSVDNESVRSDIPLVLNVERTADCFIASLIGCQPKMQAQMMSYLMKNMVEMLSALGELKAEQTEVCVQDLNRSNDLAILGDSQALSAPATTLTELFSRQVHIRPHDIALNYDGKTLTYQQLAHKSENLAKVLVHTYGIHTQKAENGTRLIGLYLERGLDMVVAMLAVLKVGAAYLPIAVDYPSQRVEFIVKDSEVGVILTQQHLIGVLEQCLETLDASVAMMALDSPAVDQVSSATLPINITPSSLAYVIYTSGTTGTPKGVKVSHSNATSLVFSAVDVLDIPKRLRALQFSSYVFDASVYEIFVFLLHGHELHICTDEQRHDPTALGELIAAQHIECATLPPVMLSQLDYTVASSLKKLITAGESAPLKVLEKFSQFCDVFNGYGPTETSVCASMHQFKLGDSANNIGKPLLNTVVYILDVNREIVPIGAPGELYIGGRGVAQGYLNREALSSERFIQNPFSKQNNSSDLLYKTGDLVRSNNKGEIEFLGRNDFQIKLRGYRIELSEIERVLCNITPIEQAVVISHSEGDNTVLYAYVVSTDTNEIDIAAVFSELKNTLPHYMLPFAITKISAIPLTINGKINKQGLPKPSYIESYVAPDNALSVQLCEQWQQELNVKKIGIQDNFFGMGGNSILALSLTKKMQCLLGPTFKVEYLYELETVARIYEWYQVNVTAESGEEEIITL</sequence>
<feature type="domain" description="Carrier" evidence="5">
    <location>
        <begin position="4509"/>
        <end position="4584"/>
    </location>
</feature>
<accession>A0A5S3V9H0</accession>
<reference evidence="6 7" key="1">
    <citation type="submission" date="2018-01" db="EMBL/GenBank/DDBJ databases">
        <authorList>
            <person name="Paulsen S."/>
            <person name="Gram L.K."/>
        </authorList>
    </citation>
    <scope>NUCLEOTIDE SEQUENCE [LARGE SCALE GENOMIC DNA]</scope>
    <source>
        <strain evidence="6 7">S3790</strain>
    </source>
</reference>
<dbReference type="InterPro" id="IPR001242">
    <property type="entry name" value="Condensation_dom"/>
</dbReference>
<dbReference type="SUPFAM" id="SSF47336">
    <property type="entry name" value="ACP-like"/>
    <property type="match status" value="4"/>
</dbReference>
<dbReference type="InterPro" id="IPR042099">
    <property type="entry name" value="ANL_N_sf"/>
</dbReference>
<feature type="domain" description="Carrier" evidence="5">
    <location>
        <begin position="3465"/>
        <end position="3539"/>
    </location>
</feature>
<dbReference type="InterPro" id="IPR036736">
    <property type="entry name" value="ACP-like_sf"/>
</dbReference>
<dbReference type="Gene3D" id="3.30.559.30">
    <property type="entry name" value="Nonribosomal peptide synthetase, condensation domain"/>
    <property type="match status" value="4"/>
</dbReference>
<evidence type="ECO:0000259" key="5">
    <source>
        <dbReference type="PROSITE" id="PS50075"/>
    </source>
</evidence>
<keyword evidence="3" id="KW-0597">Phosphoprotein</keyword>
<dbReference type="NCBIfam" id="TIGR01733">
    <property type="entry name" value="AA-adenyl-dom"/>
    <property type="match status" value="4"/>
</dbReference>
<dbReference type="FunFam" id="3.40.50.12780:FF:000012">
    <property type="entry name" value="Non-ribosomal peptide synthetase"/>
    <property type="match status" value="1"/>
</dbReference>
<dbReference type="InterPro" id="IPR023213">
    <property type="entry name" value="CAT-like_dom_sf"/>
</dbReference>
<dbReference type="FunFam" id="1.10.1200.10:FF:000005">
    <property type="entry name" value="Nonribosomal peptide synthetase 1"/>
    <property type="match status" value="2"/>
</dbReference>
<dbReference type="PROSITE" id="PS50075">
    <property type="entry name" value="CARRIER"/>
    <property type="match status" value="4"/>
</dbReference>
<dbReference type="FunFam" id="3.40.50.980:FF:000001">
    <property type="entry name" value="Non-ribosomal peptide synthetase"/>
    <property type="match status" value="3"/>
</dbReference>
<dbReference type="GO" id="GO:0044550">
    <property type="term" value="P:secondary metabolite biosynthetic process"/>
    <property type="evidence" value="ECO:0007669"/>
    <property type="project" value="TreeGrafter"/>
</dbReference>
<evidence type="ECO:0000313" key="6">
    <source>
        <dbReference type="EMBL" id="TMO68535.1"/>
    </source>
</evidence>
<dbReference type="Pfam" id="PF00550">
    <property type="entry name" value="PP-binding"/>
    <property type="match status" value="4"/>
</dbReference>
<dbReference type="SUPFAM" id="SSF56801">
    <property type="entry name" value="Acetyl-CoA synthetase-like"/>
    <property type="match status" value="4"/>
</dbReference>
<evidence type="ECO:0000256" key="3">
    <source>
        <dbReference type="ARBA" id="ARBA00022553"/>
    </source>
</evidence>
<dbReference type="GO" id="GO:0031177">
    <property type="term" value="F:phosphopantetheine binding"/>
    <property type="evidence" value="ECO:0007669"/>
    <property type="project" value="InterPro"/>
</dbReference>